<reference evidence="2" key="1">
    <citation type="journal article" date="2019" name="Int. J. Syst. Evol. Microbiol.">
        <title>The Global Catalogue of Microorganisms (GCM) 10K type strain sequencing project: providing services to taxonomists for standard genome sequencing and annotation.</title>
        <authorList>
            <consortium name="The Broad Institute Genomics Platform"/>
            <consortium name="The Broad Institute Genome Sequencing Center for Infectious Disease"/>
            <person name="Wu L."/>
            <person name="Ma J."/>
        </authorList>
    </citation>
    <scope>NUCLEOTIDE SEQUENCE [LARGE SCALE GENOMIC DNA]</scope>
    <source>
        <strain evidence="2">CGMCC 1.7693</strain>
    </source>
</reference>
<comment type="caution">
    <text evidence="1">The sequence shown here is derived from an EMBL/GenBank/DDBJ whole genome shotgun (WGS) entry which is preliminary data.</text>
</comment>
<evidence type="ECO:0000313" key="2">
    <source>
        <dbReference type="Proteomes" id="UP000641206"/>
    </source>
</evidence>
<sequence length="45" mass="5096">MLASIFRAKVANDSTIYFRAYKKRSTSFNADTPICILTNILIKKA</sequence>
<evidence type="ECO:0000313" key="1">
    <source>
        <dbReference type="EMBL" id="GGP07065.1"/>
    </source>
</evidence>
<gene>
    <name evidence="1" type="ORF">GCM10011346_01560</name>
</gene>
<name>A0ABQ2NMD8_9BACI</name>
<dbReference type="EMBL" id="BMLW01000001">
    <property type="protein sequence ID" value="GGP07065.1"/>
    <property type="molecule type" value="Genomic_DNA"/>
</dbReference>
<protein>
    <submittedName>
        <fullName evidence="1">Uncharacterized protein</fullName>
    </submittedName>
</protein>
<keyword evidence="2" id="KW-1185">Reference proteome</keyword>
<organism evidence="1 2">
    <name type="scientific">Oceanobacillus neutriphilus</name>
    <dbReference type="NCBI Taxonomy" id="531815"/>
    <lineage>
        <taxon>Bacteria</taxon>
        <taxon>Bacillati</taxon>
        <taxon>Bacillota</taxon>
        <taxon>Bacilli</taxon>
        <taxon>Bacillales</taxon>
        <taxon>Bacillaceae</taxon>
        <taxon>Oceanobacillus</taxon>
    </lineage>
</organism>
<dbReference type="Proteomes" id="UP000641206">
    <property type="component" value="Unassembled WGS sequence"/>
</dbReference>
<accession>A0ABQ2NMD8</accession>
<proteinExistence type="predicted"/>